<dbReference type="AlphaFoldDB" id="A0AAN0NKM1"/>
<dbReference type="Pfam" id="PF22725">
    <property type="entry name" value="GFO_IDH_MocA_C3"/>
    <property type="match status" value="1"/>
</dbReference>
<proteinExistence type="predicted"/>
<gene>
    <name evidence="3" type="ORF">AABB31_21585</name>
</gene>
<evidence type="ECO:0000313" key="4">
    <source>
        <dbReference type="Proteomes" id="UP001470809"/>
    </source>
</evidence>
<dbReference type="PANTHER" id="PTHR43249:SF1">
    <property type="entry name" value="D-GLUCOSIDE 3-DEHYDROGENASE"/>
    <property type="match status" value="1"/>
</dbReference>
<evidence type="ECO:0000259" key="1">
    <source>
        <dbReference type="Pfam" id="PF01408"/>
    </source>
</evidence>
<dbReference type="RefSeq" id="WP_342076793.1">
    <property type="nucleotide sequence ID" value="NZ_CP151767.2"/>
</dbReference>
<dbReference type="KEGG" id="yrh:AABB31_21585"/>
<evidence type="ECO:0000259" key="2">
    <source>
        <dbReference type="Pfam" id="PF22725"/>
    </source>
</evidence>
<dbReference type="Proteomes" id="UP001470809">
    <property type="component" value="Chromosome"/>
</dbReference>
<evidence type="ECO:0000313" key="3">
    <source>
        <dbReference type="EMBL" id="WZU67482.1"/>
    </source>
</evidence>
<dbReference type="SUPFAM" id="SSF51735">
    <property type="entry name" value="NAD(P)-binding Rossmann-fold domains"/>
    <property type="match status" value="1"/>
</dbReference>
<feature type="domain" description="GFO/IDH/MocA-like oxidoreductase" evidence="2">
    <location>
        <begin position="134"/>
        <end position="250"/>
    </location>
</feature>
<keyword evidence="4" id="KW-1185">Reference proteome</keyword>
<accession>A0AAN0NKM1</accession>
<protein>
    <submittedName>
        <fullName evidence="3">Gfo/Idh/MocA family protein</fullName>
    </submittedName>
</protein>
<feature type="domain" description="Gfo/Idh/MocA-like oxidoreductase N-terminal" evidence="1">
    <location>
        <begin position="2"/>
        <end position="122"/>
    </location>
</feature>
<dbReference type="InterPro" id="IPR036291">
    <property type="entry name" value="NAD(P)-bd_dom_sf"/>
</dbReference>
<reference evidence="3 4" key="2">
    <citation type="submission" date="2024-08" db="EMBL/GenBank/DDBJ databases">
        <title>Phylogenomic analyses of a clade within the roseobacter group suggest taxonomic reassignments of species of the genera Aestuariivita, Citreicella, Loktanella, Nautella, Pelagibaca, Ruegeria, Thalassobius, Thiobacimonas and Tropicibacter, and the proposal o.</title>
        <authorList>
            <person name="Jeon C.O."/>
        </authorList>
    </citation>
    <scope>NUCLEOTIDE SEQUENCE [LARGE SCALE GENOMIC DNA]</scope>
    <source>
        <strain evidence="3 4">SS1-5</strain>
    </source>
</reference>
<sequence length="361" mass="38987">MIRVAIIGAGIGREHLRAYLQLPDDYVVPVLCDLDAARAAEVIVNERADPAVTHVTSDFDAVLARDDIDLIDICLPPHLHFDISMTALQAGKHVVCEKPLVSSLRDADALIAAAEAAGRVLTPVFQYRYGPEIAKLRALIDAGFAGKPLVASIETHWRRDADYYDNPWRGTWQGEQGGAVLGHAIHNHDLLCAILGPIKRLSAFTATRVNKIEVEDCAAISFEMESGALATSSITLGAANDTSRFRFCFENLTAESDLLPYTPAAGTWTFTTRNRDQAALDAFLAGQPAPPLGFVGFFAALAQALQNNGTDAVVAMDGRRSLELVSAIYESARNGRMIDLPLGANAALYNGWLPEKTGFLE</sequence>
<reference evidence="4" key="1">
    <citation type="submission" date="2024-04" db="EMBL/GenBank/DDBJ databases">
        <title>Phylogenomic analyses of a clade within the roseobacter group suggest taxonomic reassignments of species of the genera Aestuariivita, Citreicella, Loktanella, Nautella, Pelagibaca, Ruegeria, Thalassobius, Thiobacimonas and Tropicibacter, and the proposal o.</title>
        <authorList>
            <person name="Jeon C.O."/>
        </authorList>
    </citation>
    <scope>NUCLEOTIDE SEQUENCE [LARGE SCALE GENOMIC DNA]</scope>
    <source>
        <strain evidence="4">SS1-5</strain>
    </source>
</reference>
<dbReference type="Gene3D" id="3.40.50.720">
    <property type="entry name" value="NAD(P)-binding Rossmann-like Domain"/>
    <property type="match status" value="1"/>
</dbReference>
<dbReference type="GO" id="GO:0000166">
    <property type="term" value="F:nucleotide binding"/>
    <property type="evidence" value="ECO:0007669"/>
    <property type="project" value="InterPro"/>
</dbReference>
<dbReference type="Gene3D" id="3.30.360.10">
    <property type="entry name" value="Dihydrodipicolinate Reductase, domain 2"/>
    <property type="match status" value="1"/>
</dbReference>
<dbReference type="InterPro" id="IPR052515">
    <property type="entry name" value="Gfo/Idh/MocA_Oxidoreductase"/>
</dbReference>
<dbReference type="SUPFAM" id="SSF55347">
    <property type="entry name" value="Glyceraldehyde-3-phosphate dehydrogenase-like, C-terminal domain"/>
    <property type="match status" value="1"/>
</dbReference>
<dbReference type="InterPro" id="IPR055170">
    <property type="entry name" value="GFO_IDH_MocA-like_dom"/>
</dbReference>
<dbReference type="EMBL" id="CP151767">
    <property type="protein sequence ID" value="WZU67482.1"/>
    <property type="molecule type" value="Genomic_DNA"/>
</dbReference>
<name>A0AAN0NKM1_9RHOB</name>
<organism evidence="3 4">
    <name type="scientific">Yoonia rhodophyticola</name>
    <dbReference type="NCBI Taxonomy" id="3137370"/>
    <lineage>
        <taxon>Bacteria</taxon>
        <taxon>Pseudomonadati</taxon>
        <taxon>Pseudomonadota</taxon>
        <taxon>Alphaproteobacteria</taxon>
        <taxon>Rhodobacterales</taxon>
        <taxon>Paracoccaceae</taxon>
        <taxon>Yoonia</taxon>
    </lineage>
</organism>
<dbReference type="InterPro" id="IPR000683">
    <property type="entry name" value="Gfo/Idh/MocA-like_OxRdtase_N"/>
</dbReference>
<dbReference type="PANTHER" id="PTHR43249">
    <property type="entry name" value="UDP-N-ACETYL-2-AMINO-2-DEOXY-D-GLUCURONATE OXIDASE"/>
    <property type="match status" value="1"/>
</dbReference>
<dbReference type="Pfam" id="PF01408">
    <property type="entry name" value="GFO_IDH_MocA"/>
    <property type="match status" value="1"/>
</dbReference>